<name>A0AA35UD87_METCP</name>
<organism evidence="2 3">
    <name type="scientific">Methylococcus capsulatus</name>
    <dbReference type="NCBI Taxonomy" id="414"/>
    <lineage>
        <taxon>Bacteria</taxon>
        <taxon>Pseudomonadati</taxon>
        <taxon>Pseudomonadota</taxon>
        <taxon>Gammaproteobacteria</taxon>
        <taxon>Methylococcales</taxon>
        <taxon>Methylococcaceae</taxon>
        <taxon>Methylococcus</taxon>
    </lineage>
</organism>
<evidence type="ECO:0000313" key="3">
    <source>
        <dbReference type="Proteomes" id="UP001158598"/>
    </source>
</evidence>
<protein>
    <submittedName>
        <fullName evidence="2">Uncharacterized protein</fullName>
    </submittedName>
</protein>
<proteinExistence type="predicted"/>
<evidence type="ECO:0000313" key="2">
    <source>
        <dbReference type="EMBL" id="CAI8870324.1"/>
    </source>
</evidence>
<dbReference type="Proteomes" id="UP001158598">
    <property type="component" value="Chromosome"/>
</dbReference>
<dbReference type="EMBL" id="OX458332">
    <property type="protein sequence ID" value="CAI8870324.1"/>
    <property type="molecule type" value="Genomic_DNA"/>
</dbReference>
<evidence type="ECO:0000256" key="1">
    <source>
        <dbReference type="SAM" id="MobiDB-lite"/>
    </source>
</evidence>
<feature type="region of interest" description="Disordered" evidence="1">
    <location>
        <begin position="57"/>
        <end position="89"/>
    </location>
</feature>
<sequence length="155" mass="16378">MKSGGKLSAPTTVFRGASSGNQLEEVTRLIRLRAQTGEGASRQVTVFTQPDSAAQWRRKRPCLGQPPLGAGRLRAGGVYGEKCPPPPWPVRTTRTTAGLDSEESHLAVRSGQGRRFGASDAQSVAVFPNPVWFPVADIGFMASCRPSPASSADSG</sequence>
<reference evidence="2" key="1">
    <citation type="submission" date="2023-03" db="EMBL/GenBank/DDBJ databases">
        <authorList>
            <person name="Pearce D."/>
        </authorList>
    </citation>
    <scope>NUCLEOTIDE SEQUENCE</scope>
    <source>
        <strain evidence="2">Mc</strain>
    </source>
</reference>
<accession>A0AA35UD87</accession>
<dbReference type="AlphaFoldDB" id="A0AA35UD87"/>
<gene>
    <name evidence="2" type="ORF">MCNOR_2858</name>
</gene>